<dbReference type="SUPFAM" id="SSF103473">
    <property type="entry name" value="MFS general substrate transporter"/>
    <property type="match status" value="1"/>
</dbReference>
<organism evidence="7">
    <name type="scientific">Bifidobacterium fermentum</name>
    <dbReference type="NCBI Taxonomy" id="3059035"/>
    <lineage>
        <taxon>Bacteria</taxon>
        <taxon>Bacillati</taxon>
        <taxon>Actinomycetota</taxon>
        <taxon>Actinomycetes</taxon>
        <taxon>Bifidobacteriales</taxon>
        <taxon>Bifidobacteriaceae</taxon>
        <taxon>Bifidobacterium</taxon>
    </lineage>
</organism>
<keyword evidence="4 5" id="KW-0472">Membrane</keyword>
<evidence type="ECO:0000259" key="6">
    <source>
        <dbReference type="PROSITE" id="PS50850"/>
    </source>
</evidence>
<reference evidence="7" key="1">
    <citation type="submission" date="2023-07" db="EMBL/GenBank/DDBJ databases">
        <title>Bifidobacterium aquikefiriaerophilum sp. nov. and Bifidobacterium eccum sp. nov., isolated from water kefir.</title>
        <authorList>
            <person name="Breselge S."/>
            <person name="Bellassi P."/>
            <person name="Barcenilla C."/>
            <person name="Alvarez-Ordonez A."/>
            <person name="Morelli L."/>
            <person name="Cotter P.D."/>
        </authorList>
    </citation>
    <scope>NUCLEOTIDE SEQUENCE</scope>
    <source>
        <strain evidence="8">WK013_4_14</strain>
        <strain evidence="7">WK048_4_13</strain>
    </source>
</reference>
<evidence type="ECO:0000256" key="2">
    <source>
        <dbReference type="ARBA" id="ARBA00022692"/>
    </source>
</evidence>
<feature type="transmembrane region" description="Helical" evidence="5">
    <location>
        <begin position="224"/>
        <end position="247"/>
    </location>
</feature>
<accession>A0AB39UA86</accession>
<evidence type="ECO:0000256" key="5">
    <source>
        <dbReference type="SAM" id="Phobius"/>
    </source>
</evidence>
<feature type="transmembrane region" description="Helical" evidence="5">
    <location>
        <begin position="307"/>
        <end position="328"/>
    </location>
</feature>
<dbReference type="RefSeq" id="WP_369341442.1">
    <property type="nucleotide sequence ID" value="NZ_CP129675.1"/>
</dbReference>
<evidence type="ECO:0000313" key="8">
    <source>
        <dbReference type="EMBL" id="XDS49255.1"/>
    </source>
</evidence>
<dbReference type="InterPro" id="IPR011701">
    <property type="entry name" value="MFS"/>
</dbReference>
<feature type="transmembrane region" description="Helical" evidence="5">
    <location>
        <begin position="29"/>
        <end position="50"/>
    </location>
</feature>
<gene>
    <name evidence="8" type="ORF">QN216_03050</name>
    <name evidence="7" type="ORF">QN217_07395</name>
</gene>
<evidence type="ECO:0000256" key="3">
    <source>
        <dbReference type="ARBA" id="ARBA00022989"/>
    </source>
</evidence>
<evidence type="ECO:0000256" key="4">
    <source>
        <dbReference type="ARBA" id="ARBA00023136"/>
    </source>
</evidence>
<evidence type="ECO:0000313" key="7">
    <source>
        <dbReference type="EMBL" id="XDS45963.1"/>
    </source>
</evidence>
<dbReference type="GO" id="GO:0005886">
    <property type="term" value="C:plasma membrane"/>
    <property type="evidence" value="ECO:0007669"/>
    <property type="project" value="UniProtKB-SubCell"/>
</dbReference>
<name>A0AB39UA86_9BIFI</name>
<sequence length="408" mass="43936">MTNADGSSPQPREKTPTIQTFERIWNRSFISVCLANTFVSIALQMCNVLIGKYTDSLGATAAIVGMVSGAFAWAAIVFKLFSGPTIDALDRRYVVMAAMAVMGVAMVFYGVVGSVPELFAARFLQGAGQAFSTTCFIAMAADTLPREKMGTGLGFYALAAGIAQMVGPVVSLKVQAAYGYRPVFFIAALVMFAGILAASQIKLPPRVVKKFKLTFNNIIAKEALIPAFLMILLSGCYALVNPFLAIYSEQQGVGSNISFFFSVYAALLFLTRPLSGKLADRFGYAIIVPMLGIFIVSFWLISVSTQLWMFLLAAVFFAFGYGGCQPVLQSMAMKLVPQERRGAGSSTNFIGSDLGNIIGPIIGGYIAQTLGYQAMWQIMSVALVVGIVTMLFLQKTINARTTTMTNNQ</sequence>
<dbReference type="EMBL" id="CP129675">
    <property type="protein sequence ID" value="XDS45963.1"/>
    <property type="molecule type" value="Genomic_DNA"/>
</dbReference>
<dbReference type="InterPro" id="IPR020846">
    <property type="entry name" value="MFS_dom"/>
</dbReference>
<keyword evidence="3 5" id="KW-1133">Transmembrane helix</keyword>
<feature type="transmembrane region" description="Helical" evidence="5">
    <location>
        <begin position="153"/>
        <end position="171"/>
    </location>
</feature>
<dbReference type="Gene3D" id="1.20.1250.20">
    <property type="entry name" value="MFS general substrate transporter like domains"/>
    <property type="match status" value="1"/>
</dbReference>
<feature type="transmembrane region" description="Helical" evidence="5">
    <location>
        <begin position="93"/>
        <end position="112"/>
    </location>
</feature>
<dbReference type="GO" id="GO:0022857">
    <property type="term" value="F:transmembrane transporter activity"/>
    <property type="evidence" value="ECO:0007669"/>
    <property type="project" value="InterPro"/>
</dbReference>
<dbReference type="InterPro" id="IPR036259">
    <property type="entry name" value="MFS_trans_sf"/>
</dbReference>
<feature type="transmembrane region" description="Helical" evidence="5">
    <location>
        <begin position="253"/>
        <end position="270"/>
    </location>
</feature>
<proteinExistence type="predicted"/>
<dbReference type="AlphaFoldDB" id="A0AB39UA86"/>
<dbReference type="PANTHER" id="PTHR23531:SF1">
    <property type="entry name" value="QUINOLENE RESISTANCE PROTEIN NORA"/>
    <property type="match status" value="1"/>
</dbReference>
<comment type="subcellular location">
    <subcellularLocation>
        <location evidence="1">Cell membrane</location>
        <topology evidence="1">Multi-pass membrane protein</topology>
    </subcellularLocation>
</comment>
<evidence type="ECO:0000256" key="1">
    <source>
        <dbReference type="ARBA" id="ARBA00004651"/>
    </source>
</evidence>
<dbReference type="PANTHER" id="PTHR23531">
    <property type="entry name" value="QUINOLENE RESISTANCE PROTEIN NORA"/>
    <property type="match status" value="1"/>
</dbReference>
<dbReference type="EMBL" id="CP129682">
    <property type="protein sequence ID" value="XDS49255.1"/>
    <property type="molecule type" value="Genomic_DNA"/>
</dbReference>
<feature type="transmembrane region" description="Helical" evidence="5">
    <location>
        <begin position="118"/>
        <end position="141"/>
    </location>
</feature>
<protein>
    <submittedName>
        <fullName evidence="7">MFS transporter</fullName>
    </submittedName>
</protein>
<feature type="transmembrane region" description="Helical" evidence="5">
    <location>
        <begin position="374"/>
        <end position="393"/>
    </location>
</feature>
<feature type="transmembrane region" description="Helical" evidence="5">
    <location>
        <begin position="183"/>
        <end position="203"/>
    </location>
</feature>
<dbReference type="Pfam" id="PF07690">
    <property type="entry name" value="MFS_1"/>
    <property type="match status" value="1"/>
</dbReference>
<dbReference type="CDD" id="cd17489">
    <property type="entry name" value="MFS_YfcJ_like"/>
    <property type="match status" value="1"/>
</dbReference>
<keyword evidence="2 5" id="KW-0812">Transmembrane</keyword>
<feature type="transmembrane region" description="Helical" evidence="5">
    <location>
        <begin position="282"/>
        <end position="301"/>
    </location>
</feature>
<dbReference type="InterPro" id="IPR052714">
    <property type="entry name" value="MFS_Exporter"/>
</dbReference>
<dbReference type="PROSITE" id="PS50850">
    <property type="entry name" value="MFS"/>
    <property type="match status" value="1"/>
</dbReference>
<feature type="domain" description="Major facilitator superfamily (MFS) profile" evidence="6">
    <location>
        <begin position="28"/>
        <end position="398"/>
    </location>
</feature>
<feature type="transmembrane region" description="Helical" evidence="5">
    <location>
        <begin position="56"/>
        <end position="81"/>
    </location>
</feature>